<dbReference type="InterPro" id="IPR014746">
    <property type="entry name" value="Gln_synth/guanido_kin_cat_dom"/>
</dbReference>
<dbReference type="Pfam" id="PF02934">
    <property type="entry name" value="GatB_N"/>
    <property type="match status" value="1"/>
</dbReference>
<dbReference type="PROSITE" id="PS01234">
    <property type="entry name" value="GATB"/>
    <property type="match status" value="1"/>
</dbReference>
<organism evidence="6 7">
    <name type="scientific">Littorina saxatilis</name>
    <dbReference type="NCBI Taxonomy" id="31220"/>
    <lineage>
        <taxon>Eukaryota</taxon>
        <taxon>Metazoa</taxon>
        <taxon>Spiralia</taxon>
        <taxon>Lophotrochozoa</taxon>
        <taxon>Mollusca</taxon>
        <taxon>Gastropoda</taxon>
        <taxon>Caenogastropoda</taxon>
        <taxon>Littorinimorpha</taxon>
        <taxon>Littorinoidea</taxon>
        <taxon>Littorinidae</taxon>
        <taxon>Littorina</taxon>
    </lineage>
</organism>
<keyword evidence="2" id="KW-0547">Nucleotide-binding</keyword>
<dbReference type="GO" id="GO:0050567">
    <property type="term" value="F:glutaminyl-tRNA synthase (glutamine-hydrolyzing) activity"/>
    <property type="evidence" value="ECO:0007669"/>
    <property type="project" value="TreeGrafter"/>
</dbReference>
<dbReference type="PANTHER" id="PTHR11659:SF0">
    <property type="entry name" value="GLUTAMYL-TRNA(GLN) AMIDOTRANSFERASE SUBUNIT B, MITOCHONDRIAL"/>
    <property type="match status" value="1"/>
</dbReference>
<evidence type="ECO:0000256" key="1">
    <source>
        <dbReference type="ARBA" id="ARBA00022598"/>
    </source>
</evidence>
<feature type="domain" description="Aspartyl/Glutamyl-tRNA(Gln) amidotransferase subunit B/E catalytic" evidence="5">
    <location>
        <begin position="50"/>
        <end position="306"/>
    </location>
</feature>
<dbReference type="GO" id="GO:0005524">
    <property type="term" value="F:ATP binding"/>
    <property type="evidence" value="ECO:0007669"/>
    <property type="project" value="UniProtKB-KW"/>
</dbReference>
<gene>
    <name evidence="6" type="ORF">V1264_001058</name>
</gene>
<dbReference type="AlphaFoldDB" id="A0AAN9C167"/>
<reference evidence="6 7" key="1">
    <citation type="submission" date="2024-02" db="EMBL/GenBank/DDBJ databases">
        <title>Chromosome-scale genome assembly of the rough periwinkle Littorina saxatilis.</title>
        <authorList>
            <person name="De Jode A."/>
            <person name="Faria R."/>
            <person name="Formenti G."/>
            <person name="Sims Y."/>
            <person name="Smith T.P."/>
            <person name="Tracey A."/>
            <person name="Wood J.M.D."/>
            <person name="Zagrodzka Z.B."/>
            <person name="Johannesson K."/>
            <person name="Butlin R.K."/>
            <person name="Leder E.H."/>
        </authorList>
    </citation>
    <scope>NUCLEOTIDE SEQUENCE [LARGE SCALE GENOMIC DNA]</scope>
    <source>
        <strain evidence="6">Snail1</strain>
        <tissue evidence="6">Muscle</tissue>
    </source>
</reference>
<dbReference type="InterPro" id="IPR017958">
    <property type="entry name" value="Gln-tRNA_amidoTrfase_suB_CS"/>
</dbReference>
<evidence type="ECO:0000313" key="6">
    <source>
        <dbReference type="EMBL" id="KAK7115125.1"/>
    </source>
</evidence>
<dbReference type="GO" id="GO:0070681">
    <property type="term" value="P:glutaminyl-tRNAGln biosynthesis via transamidation"/>
    <property type="evidence" value="ECO:0007669"/>
    <property type="project" value="TreeGrafter"/>
</dbReference>
<dbReference type="InterPro" id="IPR006075">
    <property type="entry name" value="Asn/Gln-tRNA_Trfase_suB/E_cat"/>
</dbReference>
<keyword evidence="4" id="KW-0648">Protein biosynthesis</keyword>
<protein>
    <recommendedName>
        <fullName evidence="5">Aspartyl/Glutamyl-tRNA(Gln) amidotransferase subunit B/E catalytic domain-containing protein</fullName>
    </recommendedName>
</protein>
<dbReference type="InterPro" id="IPR017959">
    <property type="entry name" value="Asn/Gln-tRNA_amidoTrfase_suB/E"/>
</dbReference>
<accession>A0AAN9C167</accession>
<sequence length="307" mass="33751">MASVVWKMLPLRNPCKFCAKFHRPSQDVFARHARRMSKKASSSKSDWQSVVGLEIHAQINTASKLFSGASTKFGAPINSQVAPFDAALPGTLPVLNKDCVEAGVLTALALGCRINQVSKFDRKHYFYADLPAGYQITQQRQPLACDGQVNYVHVTSGAGQTSTAEMRTCRLIQLQLEQDSGKSLHDHLDKQSLIDLNRAGVGLMEVVTQPDLRDGEDAASFVKEVQLLLRTIGTCDGKMQEGSLRVDANISIHKAGEPWGVRTEVKNINSVRNVSKAIDFEIQRQIGVLENGGQIEKETRSFDAESK</sequence>
<dbReference type="GO" id="GO:0032543">
    <property type="term" value="P:mitochondrial translation"/>
    <property type="evidence" value="ECO:0007669"/>
    <property type="project" value="TreeGrafter"/>
</dbReference>
<proteinExistence type="predicted"/>
<keyword evidence="1" id="KW-0436">Ligase</keyword>
<evidence type="ECO:0000256" key="4">
    <source>
        <dbReference type="ARBA" id="ARBA00022917"/>
    </source>
</evidence>
<evidence type="ECO:0000259" key="5">
    <source>
        <dbReference type="Pfam" id="PF02934"/>
    </source>
</evidence>
<name>A0AAN9C167_9CAEN</name>
<dbReference type="PANTHER" id="PTHR11659">
    <property type="entry name" value="GLUTAMYL-TRNA GLN AMIDOTRANSFERASE SUBUNIT B MITOCHONDRIAL AND PROKARYOTIC PET112-RELATED"/>
    <property type="match status" value="1"/>
</dbReference>
<dbReference type="Proteomes" id="UP001374579">
    <property type="component" value="Unassembled WGS sequence"/>
</dbReference>
<comment type="caution">
    <text evidence="6">The sequence shown here is derived from an EMBL/GenBank/DDBJ whole genome shotgun (WGS) entry which is preliminary data.</text>
</comment>
<keyword evidence="3" id="KW-0067">ATP-binding</keyword>
<evidence type="ECO:0000256" key="2">
    <source>
        <dbReference type="ARBA" id="ARBA00022741"/>
    </source>
</evidence>
<dbReference type="GO" id="GO:0005739">
    <property type="term" value="C:mitochondrion"/>
    <property type="evidence" value="ECO:0007669"/>
    <property type="project" value="TreeGrafter"/>
</dbReference>
<evidence type="ECO:0000313" key="7">
    <source>
        <dbReference type="Proteomes" id="UP001374579"/>
    </source>
</evidence>
<keyword evidence="7" id="KW-1185">Reference proteome</keyword>
<dbReference type="EMBL" id="JBAMIC010000001">
    <property type="protein sequence ID" value="KAK7115125.1"/>
    <property type="molecule type" value="Genomic_DNA"/>
</dbReference>
<evidence type="ECO:0000256" key="3">
    <source>
        <dbReference type="ARBA" id="ARBA00022840"/>
    </source>
</evidence>
<dbReference type="SUPFAM" id="SSF55931">
    <property type="entry name" value="Glutamine synthetase/guanido kinase"/>
    <property type="match status" value="1"/>
</dbReference>
<dbReference type="GO" id="GO:0030956">
    <property type="term" value="C:glutamyl-tRNA(Gln) amidotransferase complex"/>
    <property type="evidence" value="ECO:0007669"/>
    <property type="project" value="TreeGrafter"/>
</dbReference>